<name>A0AAP4DTX0_9LACT</name>
<evidence type="ECO:0000313" key="1">
    <source>
        <dbReference type="EMBL" id="MDG4976365.1"/>
    </source>
</evidence>
<gene>
    <name evidence="1" type="ORF">OGZ50_06415</name>
</gene>
<proteinExistence type="predicted"/>
<organism evidence="1 2">
    <name type="scientific">Lactococcus lactis</name>
    <dbReference type="NCBI Taxonomy" id="1358"/>
    <lineage>
        <taxon>Bacteria</taxon>
        <taxon>Bacillati</taxon>
        <taxon>Bacillota</taxon>
        <taxon>Bacilli</taxon>
        <taxon>Lactobacillales</taxon>
        <taxon>Streptococcaceae</taxon>
        <taxon>Lactococcus</taxon>
    </lineage>
</organism>
<accession>A0AAP4DTX0</accession>
<dbReference type="Proteomes" id="UP001152598">
    <property type="component" value="Unassembled WGS sequence"/>
</dbReference>
<evidence type="ECO:0000313" key="2">
    <source>
        <dbReference type="Proteomes" id="UP001152598"/>
    </source>
</evidence>
<protein>
    <submittedName>
        <fullName evidence="1">Uncharacterized protein</fullName>
    </submittedName>
</protein>
<reference evidence="1" key="1">
    <citation type="submission" date="2022-10" db="EMBL/GenBank/DDBJ databases">
        <authorList>
            <person name="Turner M.S."/>
            <person name="Huang W."/>
        </authorList>
    </citation>
    <scope>NUCLEOTIDE SEQUENCE</scope>
    <source>
        <strain evidence="1">54</strain>
    </source>
</reference>
<reference evidence="1" key="2">
    <citation type="journal article" date="2023" name="Food Microbiol.">
        <title>Evaluation of the fermentation potential of lactic acid bacteria isolated from herbs, fruits and vegetables as starter cultures in nut-based milk alternatives.</title>
        <authorList>
            <person name="Huang W."/>
            <person name="Dong A."/>
            <person name="Pham H.T."/>
            <person name="Zhou C."/>
            <person name="Huo Z."/>
            <person name="Watjen A.P."/>
            <person name="Prakash S."/>
            <person name="Bang-Berthelsen C.H."/>
            <person name="Turner M.S."/>
        </authorList>
    </citation>
    <scope>NUCLEOTIDE SEQUENCE</scope>
    <source>
        <strain evidence="1">54</strain>
    </source>
</reference>
<sequence>MLKIKVLNKTDQQWLEGRKDVEEQLEIYSSILNANDRVRAMKQPRAQPSESLVHYVKEQSLGMWLEESPFFAEMKKARTGMRTR</sequence>
<comment type="caution">
    <text evidence="1">The sequence shown here is derived from an EMBL/GenBank/DDBJ whole genome shotgun (WGS) entry which is preliminary data.</text>
</comment>
<dbReference type="AlphaFoldDB" id="A0AAP4DTX0"/>
<dbReference type="EMBL" id="JAOWLV010000003">
    <property type="protein sequence ID" value="MDG4976365.1"/>
    <property type="molecule type" value="Genomic_DNA"/>
</dbReference>
<dbReference type="RefSeq" id="WP_278200807.1">
    <property type="nucleotide sequence ID" value="NZ_JAOWLT010000002.1"/>
</dbReference>